<organism evidence="2 3">
    <name type="scientific">Trichomonas vaginalis (strain ATCC PRA-98 / G3)</name>
    <dbReference type="NCBI Taxonomy" id="412133"/>
    <lineage>
        <taxon>Eukaryota</taxon>
        <taxon>Metamonada</taxon>
        <taxon>Parabasalia</taxon>
        <taxon>Trichomonadida</taxon>
        <taxon>Trichomonadidae</taxon>
        <taxon>Trichomonas</taxon>
    </lineage>
</organism>
<dbReference type="SUPFAM" id="SSF46689">
    <property type="entry name" value="Homeodomain-like"/>
    <property type="match status" value="1"/>
</dbReference>
<evidence type="ECO:0000313" key="3">
    <source>
        <dbReference type="Proteomes" id="UP000001542"/>
    </source>
</evidence>
<dbReference type="InterPro" id="IPR055141">
    <property type="entry name" value="TADA2A_B-like_dom"/>
</dbReference>
<sequence>MPPQLDFFTIGDDEISDPSLSSPKNLKAHRKNVCSTYGEWSGYMPKRHDFDSEFNRSAESDIHDLFFDNTFDTENTFEEKLNLLRKYSDSVELREKSHQFVENENLINEHLGKKVEKYHPKDDIDKLLFPFMKYVSFEKLKEIKKRLLTDQESIKNAELIEELINEGASSNLTVNCIQIMRQVQNKPELTQLNVHKKISMLLETLESKAELPKAYLSTQEIQFCENTCLDPQKYIELKDQLMLEYIKEGNPFSREDLKKFAPDKFDLIINLANFLEEQGFIKCTSD</sequence>
<feature type="domain" description="Transcriptional adapter 2-alpha/beta-like" evidence="1">
    <location>
        <begin position="41"/>
        <end position="111"/>
    </location>
</feature>
<keyword evidence="3" id="KW-1185">Reference proteome</keyword>
<evidence type="ECO:0000259" key="1">
    <source>
        <dbReference type="Pfam" id="PF22941"/>
    </source>
</evidence>
<dbReference type="GO" id="GO:0006338">
    <property type="term" value="P:chromatin remodeling"/>
    <property type="evidence" value="ECO:0000318"/>
    <property type="project" value="GO_Central"/>
</dbReference>
<dbReference type="VEuPathDB" id="TrichDB:TVAGG3_0535460"/>
<dbReference type="GO" id="GO:0003682">
    <property type="term" value="F:chromatin binding"/>
    <property type="evidence" value="ECO:0000318"/>
    <property type="project" value="GO_Central"/>
</dbReference>
<dbReference type="FunFam" id="1.10.10.10:FF:000087">
    <property type="entry name" value="Transcriptional adapter 2"/>
    <property type="match status" value="1"/>
</dbReference>
<evidence type="ECO:0000313" key="2">
    <source>
        <dbReference type="EMBL" id="EAY04882.1"/>
    </source>
</evidence>
<dbReference type="OrthoDB" id="270417at2759"/>
<accession>A2EQZ2</accession>
<dbReference type="GO" id="GO:0006357">
    <property type="term" value="P:regulation of transcription by RNA polymerase II"/>
    <property type="evidence" value="ECO:0000318"/>
    <property type="project" value="GO_Central"/>
</dbReference>
<dbReference type="VEuPathDB" id="TrichDB:TVAG_016540"/>
<protein>
    <recommendedName>
        <fullName evidence="1">Transcriptional adapter 2-alpha/beta-like domain-containing protein</fullName>
    </recommendedName>
</protein>
<dbReference type="PANTHER" id="PTHR12374">
    <property type="entry name" value="TRANSCRIPTIONAL ADAPTOR 2 ADA2 -RELATED"/>
    <property type="match status" value="1"/>
</dbReference>
<dbReference type="PANTHER" id="PTHR12374:SF20">
    <property type="entry name" value="TRANSCRIPTIONAL ADAPTER 2-ALPHA"/>
    <property type="match status" value="1"/>
</dbReference>
<dbReference type="STRING" id="5722.A2EQZ2"/>
<proteinExistence type="predicted"/>
<dbReference type="Gene3D" id="1.10.10.10">
    <property type="entry name" value="Winged helix-like DNA-binding domain superfamily/Winged helix DNA-binding domain"/>
    <property type="match status" value="1"/>
</dbReference>
<dbReference type="AlphaFoldDB" id="A2EQZ2"/>
<dbReference type="InterPro" id="IPR009057">
    <property type="entry name" value="Homeodomain-like_sf"/>
</dbReference>
<dbReference type="RefSeq" id="XP_001317105.1">
    <property type="nucleotide sequence ID" value="XM_001317070.1"/>
</dbReference>
<dbReference type="Pfam" id="PF22941">
    <property type="entry name" value="TADA2A-like_3rd"/>
    <property type="match status" value="1"/>
</dbReference>
<gene>
    <name evidence="2" type="ORF">TVAG_016540</name>
</gene>
<dbReference type="InterPro" id="IPR036388">
    <property type="entry name" value="WH-like_DNA-bd_sf"/>
</dbReference>
<reference evidence="2" key="2">
    <citation type="journal article" date="2007" name="Science">
        <title>Draft genome sequence of the sexually transmitted pathogen Trichomonas vaginalis.</title>
        <authorList>
            <person name="Carlton J.M."/>
            <person name="Hirt R.P."/>
            <person name="Silva J.C."/>
            <person name="Delcher A.L."/>
            <person name="Schatz M."/>
            <person name="Zhao Q."/>
            <person name="Wortman J.R."/>
            <person name="Bidwell S.L."/>
            <person name="Alsmark U.C.M."/>
            <person name="Besteiro S."/>
            <person name="Sicheritz-Ponten T."/>
            <person name="Noel C.J."/>
            <person name="Dacks J.B."/>
            <person name="Foster P.G."/>
            <person name="Simillion C."/>
            <person name="Van de Peer Y."/>
            <person name="Miranda-Saavedra D."/>
            <person name="Barton G.J."/>
            <person name="Westrop G.D."/>
            <person name="Mueller S."/>
            <person name="Dessi D."/>
            <person name="Fiori P.L."/>
            <person name="Ren Q."/>
            <person name="Paulsen I."/>
            <person name="Zhang H."/>
            <person name="Bastida-Corcuera F.D."/>
            <person name="Simoes-Barbosa A."/>
            <person name="Brown M.T."/>
            <person name="Hayes R.D."/>
            <person name="Mukherjee M."/>
            <person name="Okumura C.Y."/>
            <person name="Schneider R."/>
            <person name="Smith A.J."/>
            <person name="Vanacova S."/>
            <person name="Villalvazo M."/>
            <person name="Haas B.J."/>
            <person name="Pertea M."/>
            <person name="Feldblyum T.V."/>
            <person name="Utterback T.R."/>
            <person name="Shu C.L."/>
            <person name="Osoegawa K."/>
            <person name="de Jong P.J."/>
            <person name="Hrdy I."/>
            <person name="Horvathova L."/>
            <person name="Zubacova Z."/>
            <person name="Dolezal P."/>
            <person name="Malik S.B."/>
            <person name="Logsdon J.M. Jr."/>
            <person name="Henze K."/>
            <person name="Gupta A."/>
            <person name="Wang C.C."/>
            <person name="Dunne R.L."/>
            <person name="Upcroft J.A."/>
            <person name="Upcroft P."/>
            <person name="White O."/>
            <person name="Salzberg S.L."/>
            <person name="Tang P."/>
            <person name="Chiu C.-H."/>
            <person name="Lee Y.-S."/>
            <person name="Embley T.M."/>
            <person name="Coombs G.H."/>
            <person name="Mottram J.C."/>
            <person name="Tachezy J."/>
            <person name="Fraser-Liggett C.M."/>
            <person name="Johnson P.J."/>
        </authorList>
    </citation>
    <scope>NUCLEOTIDE SEQUENCE [LARGE SCALE GENOMIC DNA]</scope>
    <source>
        <strain evidence="2">G3</strain>
    </source>
</reference>
<dbReference type="KEGG" id="tva:4762751"/>
<dbReference type="OMA" id="YQEVENF"/>
<dbReference type="InParanoid" id="A2EQZ2"/>
<dbReference type="Proteomes" id="UP000001542">
    <property type="component" value="Unassembled WGS sequence"/>
</dbReference>
<dbReference type="GO" id="GO:0003713">
    <property type="term" value="F:transcription coactivator activity"/>
    <property type="evidence" value="ECO:0000318"/>
    <property type="project" value="GO_Central"/>
</dbReference>
<dbReference type="EMBL" id="DS113462">
    <property type="protein sequence ID" value="EAY04882.1"/>
    <property type="molecule type" value="Genomic_DNA"/>
</dbReference>
<name>A2EQZ2_TRIV3</name>
<dbReference type="GO" id="GO:0005634">
    <property type="term" value="C:nucleus"/>
    <property type="evidence" value="ECO:0000318"/>
    <property type="project" value="GO_Central"/>
</dbReference>
<reference evidence="2" key="1">
    <citation type="submission" date="2006-10" db="EMBL/GenBank/DDBJ databases">
        <authorList>
            <person name="Amadeo P."/>
            <person name="Zhao Q."/>
            <person name="Wortman J."/>
            <person name="Fraser-Liggett C."/>
            <person name="Carlton J."/>
        </authorList>
    </citation>
    <scope>NUCLEOTIDE SEQUENCE</scope>
    <source>
        <strain evidence="2">G3</strain>
    </source>
</reference>